<dbReference type="InParanoid" id="A0A286UAS9"/>
<keyword evidence="2" id="KW-1185">Reference proteome</keyword>
<accession>A0A286UAS9</accession>
<name>A0A286UAS9_9AGAM</name>
<evidence type="ECO:0000313" key="2">
    <source>
        <dbReference type="Proteomes" id="UP000217199"/>
    </source>
</evidence>
<organism evidence="1 2">
    <name type="scientific">Pyrrhoderma noxium</name>
    <dbReference type="NCBI Taxonomy" id="2282107"/>
    <lineage>
        <taxon>Eukaryota</taxon>
        <taxon>Fungi</taxon>
        <taxon>Dikarya</taxon>
        <taxon>Basidiomycota</taxon>
        <taxon>Agaricomycotina</taxon>
        <taxon>Agaricomycetes</taxon>
        <taxon>Hymenochaetales</taxon>
        <taxon>Hymenochaetaceae</taxon>
        <taxon>Pyrrhoderma</taxon>
    </lineage>
</organism>
<dbReference type="EMBL" id="NBII01000008">
    <property type="protein sequence ID" value="PAV16678.1"/>
    <property type="molecule type" value="Genomic_DNA"/>
</dbReference>
<sequence>MVEGEFSVMFDSYRTELLSYTNHKYSSFENTKSGLGKISYYFVNIGLSQVLIPNYDIHFTILDVAQSLCYFNVLYEKEILENRSAAPINCTKPHTLYCKKALIEYHHYILCPTSPVPLLREHFKSPKYTKYCLS</sequence>
<gene>
    <name evidence="1" type="ORF">PNOK_0829800</name>
</gene>
<proteinExistence type="predicted"/>
<dbReference type="AlphaFoldDB" id="A0A286UAS9"/>
<evidence type="ECO:0000313" key="1">
    <source>
        <dbReference type="EMBL" id="PAV16678.1"/>
    </source>
</evidence>
<reference evidence="1 2" key="1">
    <citation type="journal article" date="2017" name="Mol. Ecol.">
        <title>Comparative and population genomic landscape of Phellinus noxius: A hypervariable fungus causing root rot in trees.</title>
        <authorList>
            <person name="Chung C.L."/>
            <person name="Lee T.J."/>
            <person name="Akiba M."/>
            <person name="Lee H.H."/>
            <person name="Kuo T.H."/>
            <person name="Liu D."/>
            <person name="Ke H.M."/>
            <person name="Yokoi T."/>
            <person name="Roa M.B."/>
            <person name="Lu M.J."/>
            <person name="Chang Y.Y."/>
            <person name="Ann P.J."/>
            <person name="Tsai J.N."/>
            <person name="Chen C.Y."/>
            <person name="Tzean S.S."/>
            <person name="Ota Y."/>
            <person name="Hattori T."/>
            <person name="Sahashi N."/>
            <person name="Liou R.F."/>
            <person name="Kikuchi T."/>
            <person name="Tsai I.J."/>
        </authorList>
    </citation>
    <scope>NUCLEOTIDE SEQUENCE [LARGE SCALE GENOMIC DNA]</scope>
    <source>
        <strain evidence="1 2">FFPRI411160</strain>
    </source>
</reference>
<dbReference type="Proteomes" id="UP000217199">
    <property type="component" value="Unassembled WGS sequence"/>
</dbReference>
<protein>
    <submittedName>
        <fullName evidence="1">Uncharacterized protein</fullName>
    </submittedName>
</protein>
<comment type="caution">
    <text evidence="1">The sequence shown here is derived from an EMBL/GenBank/DDBJ whole genome shotgun (WGS) entry which is preliminary data.</text>
</comment>